<feature type="transmembrane region" description="Helical" evidence="1">
    <location>
        <begin position="12"/>
        <end position="40"/>
    </location>
</feature>
<keyword evidence="3" id="KW-1185">Reference proteome</keyword>
<dbReference type="EMBL" id="JBHUHR010000045">
    <property type="protein sequence ID" value="MFD2036888.1"/>
    <property type="molecule type" value="Genomic_DNA"/>
</dbReference>
<dbReference type="Proteomes" id="UP001597361">
    <property type="component" value="Unassembled WGS sequence"/>
</dbReference>
<evidence type="ECO:0000313" key="3">
    <source>
        <dbReference type="Proteomes" id="UP001597361"/>
    </source>
</evidence>
<comment type="caution">
    <text evidence="2">The sequence shown here is derived from an EMBL/GenBank/DDBJ whole genome shotgun (WGS) entry which is preliminary data.</text>
</comment>
<organism evidence="2 3">
    <name type="scientific">Belliella marina</name>
    <dbReference type="NCBI Taxonomy" id="1644146"/>
    <lineage>
        <taxon>Bacteria</taxon>
        <taxon>Pseudomonadati</taxon>
        <taxon>Bacteroidota</taxon>
        <taxon>Cytophagia</taxon>
        <taxon>Cytophagales</taxon>
        <taxon>Cyclobacteriaceae</taxon>
        <taxon>Belliella</taxon>
    </lineage>
</organism>
<name>A0ABW4VQ27_9BACT</name>
<dbReference type="InterPro" id="IPR044849">
    <property type="entry name" value="CASTOR/POLLUX/SYM8-like"/>
</dbReference>
<proteinExistence type="predicted"/>
<keyword evidence="1" id="KW-0812">Transmembrane</keyword>
<dbReference type="Gene3D" id="3.40.50.720">
    <property type="entry name" value="NAD(P)-binding Rossmann-like Domain"/>
    <property type="match status" value="1"/>
</dbReference>
<dbReference type="PANTHER" id="PTHR31563">
    <property type="entry name" value="ION CHANNEL POLLUX-RELATED"/>
    <property type="match status" value="1"/>
</dbReference>
<dbReference type="PANTHER" id="PTHR31563:SF10">
    <property type="entry name" value="ION CHANNEL POLLUX-RELATED"/>
    <property type="match status" value="1"/>
</dbReference>
<keyword evidence="1" id="KW-1133">Transmembrane helix</keyword>
<protein>
    <submittedName>
        <fullName evidence="2">Uncharacterized protein</fullName>
    </submittedName>
</protein>
<sequence length="598" mass="67081">MRKITRVFTLDGFALSSVWVQLTAIFLVSAVSIFGMSLLIGDLPMSYRLFADPSSYAYLESRNELIFGIFQVLLGLVLFSFIISVLSAALIGLIEKIKSGTLSFNKKGHILFVNYNIKLPMILDEFDIKSYQDKKKQKVVLLFQNSATVADFRTEMDTGRWPNLEIYLRKGDLLSFQTYQRQGIFKALGLVILSPDDGTANFDRDNFNLKLLTLLVNNKKFFGYLYDRHLANQPVKCLLELSENKESRQIAKMLTTYEDANLFAITTPNDVIGSVMSRAMVDISYYNIFFETLSFAGPRIHFVDPMKIKKANNLVGKTFKDLLLSFSGGSLIGFSSAKEGKLNIQLSPFEKVLAAGDWLIILTDNIKAIKCAPTSNSPIDAKDVLAPNELNTKNIAVVGDAWPIGNIGDFIDRKSLENLNKSHFVFGTDEAYFTSDFQQSLIHSKYENIVINLRDDLGFRLSLIMANIKKEEIDFGSKIITMVENPVTDQLIREHSSQISTVLSHQLAARYIAQLAFQKNLEGLFTELAFAEGSEFNILEVGIHIPKDLLRSAKELQALLASKNLIYIGVIDKDKNIKLSAVDFKGVNQILVLSRGDL</sequence>
<gene>
    <name evidence="2" type="ORF">ACFSKL_18935</name>
</gene>
<keyword evidence="1" id="KW-0472">Membrane</keyword>
<reference evidence="3" key="1">
    <citation type="journal article" date="2019" name="Int. J. Syst. Evol. Microbiol.">
        <title>The Global Catalogue of Microorganisms (GCM) 10K type strain sequencing project: providing services to taxonomists for standard genome sequencing and annotation.</title>
        <authorList>
            <consortium name="The Broad Institute Genomics Platform"/>
            <consortium name="The Broad Institute Genome Sequencing Center for Infectious Disease"/>
            <person name="Wu L."/>
            <person name="Ma J."/>
        </authorList>
    </citation>
    <scope>NUCLEOTIDE SEQUENCE [LARGE SCALE GENOMIC DNA]</scope>
    <source>
        <strain evidence="3">CGMCC 1.15180</strain>
    </source>
</reference>
<dbReference type="RefSeq" id="WP_376888353.1">
    <property type="nucleotide sequence ID" value="NZ_JBHUHR010000045.1"/>
</dbReference>
<evidence type="ECO:0000256" key="1">
    <source>
        <dbReference type="SAM" id="Phobius"/>
    </source>
</evidence>
<evidence type="ECO:0000313" key="2">
    <source>
        <dbReference type="EMBL" id="MFD2036888.1"/>
    </source>
</evidence>
<feature type="transmembrane region" description="Helical" evidence="1">
    <location>
        <begin position="65"/>
        <end position="94"/>
    </location>
</feature>
<accession>A0ABW4VQ27</accession>